<organism evidence="1 2">
    <name type="scientific">Irpex rosettiformis</name>
    <dbReference type="NCBI Taxonomy" id="378272"/>
    <lineage>
        <taxon>Eukaryota</taxon>
        <taxon>Fungi</taxon>
        <taxon>Dikarya</taxon>
        <taxon>Basidiomycota</taxon>
        <taxon>Agaricomycotina</taxon>
        <taxon>Agaricomycetes</taxon>
        <taxon>Polyporales</taxon>
        <taxon>Irpicaceae</taxon>
        <taxon>Irpex</taxon>
    </lineage>
</organism>
<accession>A0ACB8U0R9</accession>
<evidence type="ECO:0000313" key="1">
    <source>
        <dbReference type="EMBL" id="KAI0087833.1"/>
    </source>
</evidence>
<keyword evidence="2" id="KW-1185">Reference proteome</keyword>
<keyword evidence="1" id="KW-0378">Hydrolase</keyword>
<evidence type="ECO:0000313" key="2">
    <source>
        <dbReference type="Proteomes" id="UP001055072"/>
    </source>
</evidence>
<gene>
    <name evidence="1" type="ORF">BDY19DRAFT_994719</name>
</gene>
<name>A0ACB8U0R9_9APHY</name>
<protein>
    <submittedName>
        <fullName evidence="1">Glycoside hydrolase family 61 protein G</fullName>
    </submittedName>
</protein>
<proteinExistence type="predicted"/>
<reference evidence="1" key="1">
    <citation type="journal article" date="2021" name="Environ. Microbiol.">
        <title>Gene family expansions and transcriptome signatures uncover fungal adaptations to wood decay.</title>
        <authorList>
            <person name="Hage H."/>
            <person name="Miyauchi S."/>
            <person name="Viragh M."/>
            <person name="Drula E."/>
            <person name="Min B."/>
            <person name="Chaduli D."/>
            <person name="Navarro D."/>
            <person name="Favel A."/>
            <person name="Norest M."/>
            <person name="Lesage-Meessen L."/>
            <person name="Balint B."/>
            <person name="Merenyi Z."/>
            <person name="de Eugenio L."/>
            <person name="Morin E."/>
            <person name="Martinez A.T."/>
            <person name="Baldrian P."/>
            <person name="Stursova M."/>
            <person name="Martinez M.J."/>
            <person name="Novotny C."/>
            <person name="Magnuson J.K."/>
            <person name="Spatafora J.W."/>
            <person name="Maurice S."/>
            <person name="Pangilinan J."/>
            <person name="Andreopoulos W."/>
            <person name="LaButti K."/>
            <person name="Hundley H."/>
            <person name="Na H."/>
            <person name="Kuo A."/>
            <person name="Barry K."/>
            <person name="Lipzen A."/>
            <person name="Henrissat B."/>
            <person name="Riley R."/>
            <person name="Ahrendt S."/>
            <person name="Nagy L.G."/>
            <person name="Grigoriev I.V."/>
            <person name="Martin F."/>
            <person name="Rosso M.N."/>
        </authorList>
    </citation>
    <scope>NUCLEOTIDE SEQUENCE</scope>
    <source>
        <strain evidence="1">CBS 384.51</strain>
    </source>
</reference>
<comment type="caution">
    <text evidence="1">The sequence shown here is derived from an EMBL/GenBank/DDBJ whole genome shotgun (WGS) entry which is preliminary data.</text>
</comment>
<sequence length="240" mass="24989">MKASLAALSAIAILVSSTSARTVFSAFKVNGIDQGHGVAVRVPTSNAPVTDISSNSIICNTGFETPVSQTVVKVPAGAQFTAEFHHTSAGYVGPDPSDPLDPTDKGPILAYMAAIPSATQTDVTGLEWFKVWQDGLTASPRQWGSDRLFINGGNATFTIPSCIPAGQYLVRAEAISLASAEQYPGAQFFMSCAQIEVTGGGNVKPATVSFPGAYTVDASLVTDVYEDESYTPPGPAVFTC</sequence>
<dbReference type="Proteomes" id="UP001055072">
    <property type="component" value="Unassembled WGS sequence"/>
</dbReference>
<dbReference type="EMBL" id="MU274916">
    <property type="protein sequence ID" value="KAI0087833.1"/>
    <property type="molecule type" value="Genomic_DNA"/>
</dbReference>